<dbReference type="EMBL" id="CM047908">
    <property type="protein sequence ID" value="KAJ0082265.1"/>
    <property type="molecule type" value="Genomic_DNA"/>
</dbReference>
<evidence type="ECO:0000313" key="2">
    <source>
        <dbReference type="Proteomes" id="UP001164250"/>
    </source>
</evidence>
<proteinExistence type="predicted"/>
<reference evidence="2" key="1">
    <citation type="journal article" date="2023" name="G3 (Bethesda)">
        <title>Genome assembly and association tests identify interacting loci associated with vigor, precocity, and sex in interspecific pistachio rootstocks.</title>
        <authorList>
            <person name="Palmer W."/>
            <person name="Jacygrad E."/>
            <person name="Sagayaradj S."/>
            <person name="Cavanaugh K."/>
            <person name="Han R."/>
            <person name="Bertier L."/>
            <person name="Beede B."/>
            <person name="Kafkas S."/>
            <person name="Golino D."/>
            <person name="Preece J."/>
            <person name="Michelmore R."/>
        </authorList>
    </citation>
    <scope>NUCLEOTIDE SEQUENCE [LARGE SCALE GENOMIC DNA]</scope>
</reference>
<organism evidence="1 2">
    <name type="scientific">Pistacia atlantica</name>
    <dbReference type="NCBI Taxonomy" id="434234"/>
    <lineage>
        <taxon>Eukaryota</taxon>
        <taxon>Viridiplantae</taxon>
        <taxon>Streptophyta</taxon>
        <taxon>Embryophyta</taxon>
        <taxon>Tracheophyta</taxon>
        <taxon>Spermatophyta</taxon>
        <taxon>Magnoliopsida</taxon>
        <taxon>eudicotyledons</taxon>
        <taxon>Gunneridae</taxon>
        <taxon>Pentapetalae</taxon>
        <taxon>rosids</taxon>
        <taxon>malvids</taxon>
        <taxon>Sapindales</taxon>
        <taxon>Anacardiaceae</taxon>
        <taxon>Pistacia</taxon>
    </lineage>
</organism>
<accession>A0ACC1A442</accession>
<dbReference type="Proteomes" id="UP001164250">
    <property type="component" value="Chromosome 12"/>
</dbReference>
<keyword evidence="2" id="KW-1185">Reference proteome</keyword>
<protein>
    <submittedName>
        <fullName evidence="1">Uncharacterized protein</fullName>
    </submittedName>
</protein>
<sequence length="468" mass="51376">MQSQVVCNGCRSVLLYPRGASNVCCALCNTITSVPLPDCVNAFNVINALFHWQSNEFWNGNVPTYMWRLQDIANVYTWGNKCEMLLLPHRESCTRLLNPLRFYFLIKPNEAYFCVEFKYGLHLSLVLHKLYDSMLITKFWILVSLNYATNQVAHVNCGHCRTTLMYPYGAPSVKCAVCHYVTNVGMANARVPLPANRSNGTATSGTLPSSSMSQTQTVVVENPMTVDESGKLDTDSGKGDKLFVICVIIKIDLILILKKEQANSNAFNENAYKPDSKAPMVSSASAKPKNWVLLLLRVVAFCATAAGTIVMALNKETNTFVVATIGSTPIQVTLTAKFQHTPAFVFFVIANGVVSFHNLLMISVSIFAGKFNIDYKGLRHGMVAILDMLNVALLSAAVNAAVFMAELGKYGNSHARWNKICDKFETFCSHGGGAIIASYIGLGLMLIISVMSILKLLSPKSTYQVADP</sequence>
<gene>
    <name evidence="1" type="ORF">Patl1_11590</name>
</gene>
<evidence type="ECO:0000313" key="1">
    <source>
        <dbReference type="EMBL" id="KAJ0082265.1"/>
    </source>
</evidence>
<name>A0ACC1A442_9ROSI</name>
<comment type="caution">
    <text evidence="1">The sequence shown here is derived from an EMBL/GenBank/DDBJ whole genome shotgun (WGS) entry which is preliminary data.</text>
</comment>